<keyword evidence="2" id="KW-1185">Reference proteome</keyword>
<proteinExistence type="predicted"/>
<dbReference type="Proteomes" id="UP000595814">
    <property type="component" value="Chromosome"/>
</dbReference>
<dbReference type="EMBL" id="CP066744">
    <property type="protein sequence ID" value="QQK08524.1"/>
    <property type="molecule type" value="Genomic_DNA"/>
</dbReference>
<sequence>MFNRQIIRYVLYLLLGVIWIFLYFTKKNEGLAYTIMLILGIILILFSILGIINWFKNKNNTN</sequence>
<evidence type="ECO:0000313" key="2">
    <source>
        <dbReference type="Proteomes" id="UP000595814"/>
    </source>
</evidence>
<evidence type="ECO:0000313" key="1">
    <source>
        <dbReference type="EMBL" id="QQK08524.1"/>
    </source>
</evidence>
<accession>A0AC61MZB2</accession>
<organism evidence="1 2">
    <name type="scientific">Miniphocaeibacter halophilus</name>
    <dbReference type="NCBI Taxonomy" id="2931922"/>
    <lineage>
        <taxon>Bacteria</taxon>
        <taxon>Bacillati</taxon>
        <taxon>Bacillota</taxon>
        <taxon>Tissierellia</taxon>
        <taxon>Tissierellales</taxon>
        <taxon>Peptoniphilaceae</taxon>
        <taxon>Miniphocaeibacter</taxon>
    </lineage>
</organism>
<protein>
    <submittedName>
        <fullName evidence="1">Uncharacterized protein</fullName>
    </submittedName>
</protein>
<gene>
    <name evidence="1" type="ORF">JFY71_03020</name>
</gene>
<name>A0AC61MZB2_9FIRM</name>
<reference evidence="1 2" key="1">
    <citation type="journal article" date="2022" name="Int. J. Syst. Evol. Microbiol.">
        <title>Miniphocaeibacter halophilus sp. nov., an ammonium-tolerant acetate-producing bacterium isolated from a biogas system.</title>
        <authorList>
            <person name="Schnurer A."/>
            <person name="Singh A."/>
            <person name="Bi S."/>
            <person name="Qiao W."/>
            <person name="Westerholm M."/>
        </authorList>
    </citation>
    <scope>NUCLEOTIDE SEQUENCE [LARGE SCALE GENOMIC DNA]</scope>
    <source>
        <strain evidence="1 2">AMB_01</strain>
    </source>
</reference>